<dbReference type="GO" id="GO:0005524">
    <property type="term" value="F:ATP binding"/>
    <property type="evidence" value="ECO:0007669"/>
    <property type="project" value="UniProtKB-KW"/>
</dbReference>
<reference evidence="6" key="1">
    <citation type="submission" date="2015-11" db="EMBL/GenBank/DDBJ databases">
        <authorList>
            <person name="Varghese N."/>
        </authorList>
    </citation>
    <scope>NUCLEOTIDE SEQUENCE [LARGE SCALE GENOMIC DNA]</scope>
    <source>
        <strain evidence="6">DSM 45899</strain>
    </source>
</reference>
<evidence type="ECO:0000313" key="5">
    <source>
        <dbReference type="EMBL" id="CUU59616.1"/>
    </source>
</evidence>
<dbReference type="GO" id="GO:0003677">
    <property type="term" value="F:DNA binding"/>
    <property type="evidence" value="ECO:0007669"/>
    <property type="project" value="InterPro"/>
</dbReference>
<dbReference type="SUPFAM" id="SSF52540">
    <property type="entry name" value="P-loop containing nucleoside triphosphate hydrolases"/>
    <property type="match status" value="1"/>
</dbReference>
<dbReference type="PROSITE" id="PS50043">
    <property type="entry name" value="HTH_LUXR_2"/>
    <property type="match status" value="1"/>
</dbReference>
<dbReference type="InterPro" id="IPR011990">
    <property type="entry name" value="TPR-like_helical_dom_sf"/>
</dbReference>
<dbReference type="Gene3D" id="1.25.40.10">
    <property type="entry name" value="Tetratricopeptide repeat domain"/>
    <property type="match status" value="1"/>
</dbReference>
<evidence type="ECO:0000313" key="6">
    <source>
        <dbReference type="Proteomes" id="UP000198802"/>
    </source>
</evidence>
<dbReference type="CDD" id="cd06170">
    <property type="entry name" value="LuxR_C_like"/>
    <property type="match status" value="1"/>
</dbReference>
<dbReference type="PRINTS" id="PR00038">
    <property type="entry name" value="HTHLUXR"/>
</dbReference>
<keyword evidence="6" id="KW-1185">Reference proteome</keyword>
<dbReference type="Pfam" id="PF00196">
    <property type="entry name" value="GerE"/>
    <property type="match status" value="1"/>
</dbReference>
<feature type="compositionally biased region" description="Pro residues" evidence="3">
    <location>
        <begin position="952"/>
        <end position="972"/>
    </location>
</feature>
<accession>A0A0S4QVG2</accession>
<evidence type="ECO:0000256" key="3">
    <source>
        <dbReference type="SAM" id="MobiDB-lite"/>
    </source>
</evidence>
<evidence type="ECO:0000256" key="1">
    <source>
        <dbReference type="ARBA" id="ARBA00022741"/>
    </source>
</evidence>
<dbReference type="PANTHER" id="PTHR16305">
    <property type="entry name" value="TESTICULAR SOLUBLE ADENYLYL CYCLASE"/>
    <property type="match status" value="1"/>
</dbReference>
<dbReference type="Gene3D" id="1.10.10.10">
    <property type="entry name" value="Winged helix-like DNA-binding domain superfamily/Winged helix DNA-binding domain"/>
    <property type="match status" value="1"/>
</dbReference>
<dbReference type="PANTHER" id="PTHR16305:SF35">
    <property type="entry name" value="TRANSCRIPTIONAL ACTIVATOR DOMAIN"/>
    <property type="match status" value="1"/>
</dbReference>
<organism evidence="5 6">
    <name type="scientific">Parafrankia irregularis</name>
    <dbReference type="NCBI Taxonomy" id="795642"/>
    <lineage>
        <taxon>Bacteria</taxon>
        <taxon>Bacillati</taxon>
        <taxon>Actinomycetota</taxon>
        <taxon>Actinomycetes</taxon>
        <taxon>Frankiales</taxon>
        <taxon>Frankiaceae</taxon>
        <taxon>Parafrankia</taxon>
    </lineage>
</organism>
<evidence type="ECO:0000256" key="2">
    <source>
        <dbReference type="ARBA" id="ARBA00022840"/>
    </source>
</evidence>
<proteinExistence type="predicted"/>
<dbReference type="GO" id="GO:0006355">
    <property type="term" value="P:regulation of DNA-templated transcription"/>
    <property type="evidence" value="ECO:0007669"/>
    <property type="project" value="InterPro"/>
</dbReference>
<feature type="domain" description="HTH luxR-type" evidence="4">
    <location>
        <begin position="844"/>
        <end position="908"/>
    </location>
</feature>
<protein>
    <submittedName>
        <fullName evidence="5">Regulatory protein, luxR family</fullName>
    </submittedName>
</protein>
<dbReference type="GO" id="GO:0005737">
    <property type="term" value="C:cytoplasm"/>
    <property type="evidence" value="ECO:0007669"/>
    <property type="project" value="TreeGrafter"/>
</dbReference>
<dbReference type="AlphaFoldDB" id="A0A0S4QVG2"/>
<dbReference type="InterPro" id="IPR000792">
    <property type="entry name" value="Tscrpt_reg_LuxR_C"/>
</dbReference>
<dbReference type="PROSITE" id="PS00622">
    <property type="entry name" value="HTH_LUXR_1"/>
    <property type="match status" value="1"/>
</dbReference>
<dbReference type="SMART" id="SM00421">
    <property type="entry name" value="HTH_LUXR"/>
    <property type="match status" value="1"/>
</dbReference>
<dbReference type="EMBL" id="FAOZ01000029">
    <property type="protein sequence ID" value="CUU59616.1"/>
    <property type="molecule type" value="Genomic_DNA"/>
</dbReference>
<sequence length="972" mass="104594">MLVGREKELGDLRDRLSRIESRGCGVGLVGEAGVGKSALQAAVVADARARGFTVLTARGSEAETHLPFASLHQVLRPVLARSATLPARQRDALLSGFGMSEVTSPDPFLIALAVLELVVDAARQAPVLMSLDDLHWMDEPSVDVAAFVARRVESERVMVLASVRAGSASFTDDPSMEWMTVAGLDASAASALVDEHAPDLTPALRERVLRAAQGNPLALQEFPVAMRSGRFGWTELSDELPMTTRLERAFVSRVAHLPAATRTLLMVAALDDGTDLAEMLAAASIVAGATVGLEASQPAFDEGLLISDGAVTHFRHPLVRSALWHTTPLARRQAGHAALASVLSGPHPDRATWHRASSITSADERIAAELEQAARNAFRRGALVSAVSWLRRAAALSPDQSARGARLLDAAEIAFELGRFSQVEQIRRQVAGMALRPRDQSRLAWLEGVFDDGCSGESAEVRRLSRLAEQALHTSDPDLAMQLLVGAARRVWWSDPGADVRQEIVRMAQQVPLPEDDPRLLAVCALAESNERGSFVIGQLADWPSDAHGRPEAAGLLGIAAFCTGDFARAVEFLSTPVDALRAQGRLSLLAEALAIRAWAAIYLGGFELARTADEAMRLADETGQTLWAATARIAIAAIGAIRGSHGPDAELLTAAERVAVRTPIATSSLLAGVQFARGLAELGAARYEQAYGQLRRVFDPEDPAFQRAQQVWTLSYLAEAAVHTGRQDEGRALLVAIERVAGSDPSPAARIALEYSRAVLADDTTAEVLFQQALDGGGRRLPWHRARAELAYGSWLRRHRRLVESRTMLRAARDAFDTLGARAWAERADQELRATGEKGWLPTVGPGDLLSPQEAQIAELAAQGLSNREIAQRLYLSHRTIGSHLYRIFPKLGITSRAQLRAALASGTAPPGETARSNRTAPSASPSRRPTRSRARPDQMQSDDASQPDVPVSPPVKRPGPRPKPYLPESL</sequence>
<evidence type="ECO:0000259" key="4">
    <source>
        <dbReference type="PROSITE" id="PS50043"/>
    </source>
</evidence>
<dbReference type="SUPFAM" id="SSF46894">
    <property type="entry name" value="C-terminal effector domain of the bipartite response regulators"/>
    <property type="match status" value="1"/>
</dbReference>
<dbReference type="InterPro" id="IPR027417">
    <property type="entry name" value="P-loop_NTPase"/>
</dbReference>
<dbReference type="InterPro" id="IPR036388">
    <property type="entry name" value="WH-like_DNA-bd_sf"/>
</dbReference>
<feature type="compositionally biased region" description="Low complexity" evidence="3">
    <location>
        <begin position="915"/>
        <end position="929"/>
    </location>
</feature>
<dbReference type="Pfam" id="PF13191">
    <property type="entry name" value="AAA_16"/>
    <property type="match status" value="1"/>
</dbReference>
<dbReference type="InterPro" id="IPR041664">
    <property type="entry name" value="AAA_16"/>
</dbReference>
<dbReference type="Proteomes" id="UP000198802">
    <property type="component" value="Unassembled WGS sequence"/>
</dbReference>
<keyword evidence="2" id="KW-0067">ATP-binding</keyword>
<dbReference type="Gene3D" id="3.40.50.300">
    <property type="entry name" value="P-loop containing nucleotide triphosphate hydrolases"/>
    <property type="match status" value="1"/>
</dbReference>
<keyword evidence="1" id="KW-0547">Nucleotide-binding</keyword>
<dbReference type="InterPro" id="IPR016032">
    <property type="entry name" value="Sig_transdc_resp-reg_C-effctor"/>
</dbReference>
<feature type="region of interest" description="Disordered" evidence="3">
    <location>
        <begin position="904"/>
        <end position="972"/>
    </location>
</feature>
<name>A0A0S4QVG2_9ACTN</name>
<gene>
    <name evidence="5" type="ORF">Ga0074812_12987</name>
</gene>
<dbReference type="GO" id="GO:0004016">
    <property type="term" value="F:adenylate cyclase activity"/>
    <property type="evidence" value="ECO:0007669"/>
    <property type="project" value="TreeGrafter"/>
</dbReference>